<evidence type="ECO:0000313" key="1">
    <source>
        <dbReference type="EMBL" id="GAJ02812.1"/>
    </source>
</evidence>
<reference evidence="1" key="1">
    <citation type="journal article" date="2014" name="Front. Microbiol.">
        <title>High frequency of phylogenetically diverse reductive dehalogenase-homologous genes in deep subseafloor sedimentary metagenomes.</title>
        <authorList>
            <person name="Kawai M."/>
            <person name="Futagami T."/>
            <person name="Toyoda A."/>
            <person name="Takaki Y."/>
            <person name="Nishi S."/>
            <person name="Hori S."/>
            <person name="Arai W."/>
            <person name="Tsubouchi T."/>
            <person name="Morono Y."/>
            <person name="Uchiyama I."/>
            <person name="Ito T."/>
            <person name="Fujiyama A."/>
            <person name="Inagaki F."/>
            <person name="Takami H."/>
        </authorList>
    </citation>
    <scope>NUCLEOTIDE SEQUENCE</scope>
    <source>
        <strain evidence="1">Expedition CK06-06</strain>
    </source>
</reference>
<proteinExistence type="predicted"/>
<protein>
    <submittedName>
        <fullName evidence="1">Uncharacterized protein</fullName>
    </submittedName>
</protein>
<feature type="non-terminal residue" evidence="1">
    <location>
        <position position="161"/>
    </location>
</feature>
<sequence>MAAATETEKARGLGEPRTDVERVMAHHNVSREEAERWLSVYPVEKLLPERGTGSAQGTAAKTTDKGLETKVEKLRTELETLRDEVYSRFRGVTLSDWVLPEPGALIVNPERAKATPCKCFIYKGRDYCWSPGAIGMLKQEEEVIYCPTKEYEVRPGIMQRF</sequence>
<name>X1UGV2_9ZZZZ</name>
<organism evidence="1">
    <name type="scientific">marine sediment metagenome</name>
    <dbReference type="NCBI Taxonomy" id="412755"/>
    <lineage>
        <taxon>unclassified sequences</taxon>
        <taxon>metagenomes</taxon>
        <taxon>ecological metagenomes</taxon>
    </lineage>
</organism>
<dbReference type="AlphaFoldDB" id="X1UGV2"/>
<dbReference type="EMBL" id="BARW01033949">
    <property type="protein sequence ID" value="GAJ02812.1"/>
    <property type="molecule type" value="Genomic_DNA"/>
</dbReference>
<accession>X1UGV2</accession>
<comment type="caution">
    <text evidence="1">The sequence shown here is derived from an EMBL/GenBank/DDBJ whole genome shotgun (WGS) entry which is preliminary data.</text>
</comment>
<gene>
    <name evidence="1" type="ORF">S12H4_53341</name>
</gene>